<dbReference type="RefSeq" id="WP_317492050.1">
    <property type="nucleotide sequence ID" value="NZ_CP136051.1"/>
</dbReference>
<evidence type="ECO:0000313" key="1">
    <source>
        <dbReference type="EMBL" id="WOK09432.1"/>
    </source>
</evidence>
<evidence type="ECO:0000313" key="2">
    <source>
        <dbReference type="Proteomes" id="UP001302349"/>
    </source>
</evidence>
<accession>A0ABZ0IY41</accession>
<reference evidence="1 2" key="1">
    <citation type="journal article" date="2023" name="Microbiol. Resour. Announc.">
        <title>Complete Genome Sequence of Imperialibacter roseus strain P4T.</title>
        <authorList>
            <person name="Tizabi D.R."/>
            <person name="Bachvaroff T."/>
            <person name="Hill R.T."/>
        </authorList>
    </citation>
    <scope>NUCLEOTIDE SEQUENCE [LARGE SCALE GENOMIC DNA]</scope>
    <source>
        <strain evidence="1 2">P4T</strain>
    </source>
</reference>
<organism evidence="1 2">
    <name type="scientific">Imperialibacter roseus</name>
    <dbReference type="NCBI Taxonomy" id="1324217"/>
    <lineage>
        <taxon>Bacteria</taxon>
        <taxon>Pseudomonadati</taxon>
        <taxon>Bacteroidota</taxon>
        <taxon>Cytophagia</taxon>
        <taxon>Cytophagales</taxon>
        <taxon>Flammeovirgaceae</taxon>
        <taxon>Imperialibacter</taxon>
    </lineage>
</organism>
<keyword evidence="2" id="KW-1185">Reference proteome</keyword>
<sequence length="268" mass="30048">MNENLELRKGAIDNPKDWRVYKISGVDRTIVARKGGPSANDIKSKESYQELRNNQKEFGVASMMARTMRMTMTGDLGDICETYSSGKLTAKFRGLVKGVDGPTGRRPLTPSKYGKQVEGFEFNPEFPFGTTFYPKYFVHPGQGRGHVILHFPGFVPQSNIAFPAEATHFKLTAKLVSISDFYFDEEEASYRPCNPDHHGLTDSFESNMFPDLKIAIQPITAQLSIVPPKGLPEKVGVFLLMGVKFYKYENAKYTFVKNGSSCKVLKSF</sequence>
<protein>
    <submittedName>
        <fullName evidence="1">Uncharacterized protein</fullName>
    </submittedName>
</protein>
<dbReference type="Proteomes" id="UP001302349">
    <property type="component" value="Chromosome"/>
</dbReference>
<name>A0ABZ0IY41_9BACT</name>
<dbReference type="EMBL" id="CP136051">
    <property type="protein sequence ID" value="WOK09432.1"/>
    <property type="molecule type" value="Genomic_DNA"/>
</dbReference>
<proteinExistence type="predicted"/>
<gene>
    <name evidence="1" type="ORF">RT717_12355</name>
</gene>